<dbReference type="InterPro" id="IPR011152">
    <property type="entry name" value="Pesterase_MJ0912"/>
</dbReference>
<organism evidence="3 4">
    <name type="scientific">Deinococcus yavapaiensis KR-236</name>
    <dbReference type="NCBI Taxonomy" id="694435"/>
    <lineage>
        <taxon>Bacteria</taxon>
        <taxon>Thermotogati</taxon>
        <taxon>Deinococcota</taxon>
        <taxon>Deinococci</taxon>
        <taxon>Deinococcales</taxon>
        <taxon>Deinococcaceae</taxon>
        <taxon>Deinococcus</taxon>
    </lineage>
</organism>
<name>A0A318S9X5_9DEIO</name>
<reference evidence="3 4" key="1">
    <citation type="submission" date="2018-06" db="EMBL/GenBank/DDBJ databases">
        <title>Genomic Encyclopedia of Type Strains, Phase IV (KMG-IV): sequencing the most valuable type-strain genomes for metagenomic binning, comparative biology and taxonomic classification.</title>
        <authorList>
            <person name="Goeker M."/>
        </authorList>
    </citation>
    <scope>NUCLEOTIDE SEQUENCE [LARGE SCALE GENOMIC DNA]</scope>
    <source>
        <strain evidence="3 4">DSM 18048</strain>
    </source>
</reference>
<gene>
    <name evidence="3" type="ORF">DES52_11017</name>
</gene>
<dbReference type="AlphaFoldDB" id="A0A318S9X5"/>
<comment type="caution">
    <text evidence="3">The sequence shown here is derived from an EMBL/GenBank/DDBJ whole genome shotgun (WGS) entry which is preliminary data.</text>
</comment>
<dbReference type="Proteomes" id="UP000248326">
    <property type="component" value="Unassembled WGS sequence"/>
</dbReference>
<evidence type="ECO:0000259" key="2">
    <source>
        <dbReference type="Pfam" id="PF12850"/>
    </source>
</evidence>
<dbReference type="SUPFAM" id="SSF56300">
    <property type="entry name" value="Metallo-dependent phosphatases"/>
    <property type="match status" value="1"/>
</dbReference>
<dbReference type="GO" id="GO:0016791">
    <property type="term" value="F:phosphatase activity"/>
    <property type="evidence" value="ECO:0007669"/>
    <property type="project" value="TreeGrafter"/>
</dbReference>
<evidence type="ECO:0000313" key="3">
    <source>
        <dbReference type="EMBL" id="PYE53034.1"/>
    </source>
</evidence>
<keyword evidence="4" id="KW-1185">Reference proteome</keyword>
<dbReference type="EMBL" id="QJSX01000010">
    <property type="protein sequence ID" value="PYE53034.1"/>
    <property type="molecule type" value="Genomic_DNA"/>
</dbReference>
<feature type="domain" description="Calcineurin-like phosphoesterase" evidence="2">
    <location>
        <begin position="19"/>
        <end position="211"/>
    </location>
</feature>
<proteinExistence type="inferred from homology"/>
<dbReference type="Pfam" id="PF12850">
    <property type="entry name" value="Metallophos_2"/>
    <property type="match status" value="1"/>
</dbReference>
<dbReference type="InterPro" id="IPR024654">
    <property type="entry name" value="Calcineurin-like_PHP_lpxH"/>
</dbReference>
<dbReference type="PANTHER" id="PTHR42850:SF2">
    <property type="entry name" value="BLL5683 PROTEIN"/>
    <property type="match status" value="1"/>
</dbReference>
<comment type="similarity">
    <text evidence="1">Belongs to the metallophosphoesterase superfamily. YfcE family.</text>
</comment>
<dbReference type="PANTHER" id="PTHR42850">
    <property type="entry name" value="METALLOPHOSPHOESTERASE"/>
    <property type="match status" value="1"/>
</dbReference>
<dbReference type="PIRSF" id="PIRSF000883">
    <property type="entry name" value="Pesterase_MJ0912"/>
    <property type="match status" value="1"/>
</dbReference>
<sequence>MKNVVFEAPHVAYSESTLRLAFLSDIHGNIQALSAVQRFLEHQEVESVFILGDLVGYGASPGAVIDLIEREEWVCSLGSSDARVAFGFAERSGRSGVAEETLQWTRTMLTPEQLDFLRRLPAGGRVMTKAGRVRYFHGSPHDPDARLDLLADDRQLQNIIDNLGAKILVCGGTHVPFFRKVGDTFIVDPGSVGLSLNSEPGADVAIVDIDRDVKVSLHKIPYDFHAAAFDIVAWNLPPVIADVIRSGRMGG</sequence>
<evidence type="ECO:0000256" key="1">
    <source>
        <dbReference type="ARBA" id="ARBA00008950"/>
    </source>
</evidence>
<dbReference type="GO" id="GO:0005737">
    <property type="term" value="C:cytoplasm"/>
    <property type="evidence" value="ECO:0007669"/>
    <property type="project" value="TreeGrafter"/>
</dbReference>
<accession>A0A318S9X5</accession>
<dbReference type="Gene3D" id="3.60.21.10">
    <property type="match status" value="1"/>
</dbReference>
<dbReference type="InterPro" id="IPR050126">
    <property type="entry name" value="Ap4A_hydrolase"/>
</dbReference>
<evidence type="ECO:0000313" key="4">
    <source>
        <dbReference type="Proteomes" id="UP000248326"/>
    </source>
</evidence>
<dbReference type="InterPro" id="IPR029052">
    <property type="entry name" value="Metallo-depent_PP-like"/>
</dbReference>
<protein>
    <submittedName>
        <fullName evidence="3">Putative phosphoesterase</fullName>
    </submittedName>
</protein>